<reference evidence="2 3" key="1">
    <citation type="submission" date="2019-03" db="EMBL/GenBank/DDBJ databases">
        <authorList>
            <person name="Kim M.K.M."/>
        </authorList>
    </citation>
    <scope>NUCLEOTIDE SEQUENCE [LARGE SCALE GENOMIC DNA]</scope>
    <source>
        <strain evidence="2 3">18JY15-6</strain>
    </source>
</reference>
<proteinExistence type="predicted"/>
<dbReference type="PROSITE" id="PS51257">
    <property type="entry name" value="PROKAR_LIPOPROTEIN"/>
    <property type="match status" value="1"/>
</dbReference>
<dbReference type="OrthoDB" id="5242307at2"/>
<gene>
    <name evidence="2" type="ORF">EPD65_10685</name>
</gene>
<evidence type="ECO:0000313" key="3">
    <source>
        <dbReference type="Proteomes" id="UP000295453"/>
    </source>
</evidence>
<keyword evidence="3" id="KW-1185">Reference proteome</keyword>
<evidence type="ECO:0000256" key="1">
    <source>
        <dbReference type="SAM" id="SignalP"/>
    </source>
</evidence>
<organism evidence="2 3">
    <name type="scientific">Nocardioides jejuensis</name>
    <dbReference type="NCBI Taxonomy" id="2502782"/>
    <lineage>
        <taxon>Bacteria</taxon>
        <taxon>Bacillati</taxon>
        <taxon>Actinomycetota</taxon>
        <taxon>Actinomycetes</taxon>
        <taxon>Propionibacteriales</taxon>
        <taxon>Nocardioidaceae</taxon>
        <taxon>Nocardioides</taxon>
    </lineage>
</organism>
<protein>
    <recommendedName>
        <fullName evidence="4">Peptidase MA-like domain-containing protein</fullName>
    </recommendedName>
</protein>
<keyword evidence="1" id="KW-0732">Signal</keyword>
<comment type="caution">
    <text evidence="2">The sequence shown here is derived from an EMBL/GenBank/DDBJ whole genome shotgun (WGS) entry which is preliminary data.</text>
</comment>
<feature type="chain" id="PRO_5020377379" description="Peptidase MA-like domain-containing protein" evidence="1">
    <location>
        <begin position="23"/>
        <end position="398"/>
    </location>
</feature>
<dbReference type="RefSeq" id="WP_131583955.1">
    <property type="nucleotide sequence ID" value="NZ_SJZJ01000016.1"/>
</dbReference>
<name>A0A4R1C1Y1_9ACTN</name>
<accession>A0A4R1C1Y1</accession>
<feature type="signal peptide" evidence="1">
    <location>
        <begin position="1"/>
        <end position="22"/>
    </location>
</feature>
<sequence>MRRLPVVVAALAVLTGCGAPHAVTPPAVSTVSDGAAIAVLADLSAALATGDTTGDAAADRAVAGAESLGVTVDDVRFVDDDPSLTATLAHGRIATIADMSWRVDGFDGADAHAEVTVLMERSGDGARIVGFGGGTRPEPLWLTGPLVVRRTPGVVVAGPDPATVARVDRFARTAQREVRAVLGSTVPLVVEVPASSAALDTTLGAEAGQYAAIAAVTTFEGSDHGRRTPVHVFVNPDVLGGLKKDGAQLVMTHEVTHLATDAVRAKSPLWLLEGYADHVALLHTSLPLQRTAGQIGAEVRKDGVPDALPGATDFDAHATHLGAVYESAWRIVEVLAAAGTEETLHELYRRTAAGEPVDSVLRALYGFGEEELTRRWQADLRRISRLHPIPGQSGPTAD</sequence>
<dbReference type="AlphaFoldDB" id="A0A4R1C1Y1"/>
<dbReference type="EMBL" id="SJZJ01000016">
    <property type="protein sequence ID" value="TCJ23725.1"/>
    <property type="molecule type" value="Genomic_DNA"/>
</dbReference>
<dbReference type="Proteomes" id="UP000295453">
    <property type="component" value="Unassembled WGS sequence"/>
</dbReference>
<evidence type="ECO:0008006" key="4">
    <source>
        <dbReference type="Google" id="ProtNLM"/>
    </source>
</evidence>
<evidence type="ECO:0000313" key="2">
    <source>
        <dbReference type="EMBL" id="TCJ23725.1"/>
    </source>
</evidence>